<name>A0A0H5BE23_BLAVI</name>
<dbReference type="KEGG" id="bvr:BVIR_1902"/>
<organism evidence="3 4">
    <name type="scientific">Blastochloris viridis</name>
    <name type="common">Rhodopseudomonas viridis</name>
    <dbReference type="NCBI Taxonomy" id="1079"/>
    <lineage>
        <taxon>Bacteria</taxon>
        <taxon>Pseudomonadati</taxon>
        <taxon>Pseudomonadota</taxon>
        <taxon>Alphaproteobacteria</taxon>
        <taxon>Hyphomicrobiales</taxon>
        <taxon>Blastochloridaceae</taxon>
        <taxon>Blastochloris</taxon>
    </lineage>
</organism>
<feature type="region of interest" description="Disordered" evidence="1">
    <location>
        <begin position="44"/>
        <end position="67"/>
    </location>
</feature>
<protein>
    <submittedName>
        <fullName evidence="3">Uncharacterized protein</fullName>
    </submittedName>
</protein>
<feature type="compositionally biased region" description="Basic and acidic residues" evidence="1">
    <location>
        <begin position="11"/>
        <end position="20"/>
    </location>
</feature>
<feature type="region of interest" description="Disordered" evidence="1">
    <location>
        <begin position="1"/>
        <end position="20"/>
    </location>
</feature>
<keyword evidence="4" id="KW-1185">Reference proteome</keyword>
<dbReference type="RefSeq" id="WP_145912009.1">
    <property type="nucleotide sequence ID" value="NZ_AP014854.2"/>
</dbReference>
<dbReference type="AlphaFoldDB" id="A0A0H5BE23"/>
<dbReference type="EMBL" id="LN907867">
    <property type="protein sequence ID" value="CUU42338.1"/>
    <property type="molecule type" value="Genomic_DNA"/>
</dbReference>
<dbReference type="Proteomes" id="UP000065734">
    <property type="component" value="Chromosome I"/>
</dbReference>
<reference evidence="4" key="3">
    <citation type="journal article" date="2016" name="Genome Announc.">
        <title>Revised genome sequence of the purple photosynthetic bacterium Blastochloris viridis.</title>
        <authorList>
            <person name="Liu L.N."/>
            <person name="Faulkner M."/>
            <person name="Liu X."/>
            <person name="Huang F."/>
            <person name="Darby A.C."/>
            <person name="Hall N."/>
        </authorList>
    </citation>
    <scope>NUCLEOTIDE SEQUENCE [LARGE SCALE GENOMIC DNA]</scope>
    <source>
        <strain evidence="4">ATCC 19567 / DSM 133 / F</strain>
    </source>
</reference>
<evidence type="ECO:0000313" key="3">
    <source>
        <dbReference type="EMBL" id="CUU42338.1"/>
    </source>
</evidence>
<evidence type="ECO:0000313" key="4">
    <source>
        <dbReference type="Proteomes" id="UP000065734"/>
    </source>
</evidence>
<dbReference type="EMBL" id="AP014854">
    <property type="protein sequence ID" value="BAS00436.1"/>
    <property type="molecule type" value="Genomic_DNA"/>
</dbReference>
<evidence type="ECO:0000256" key="1">
    <source>
        <dbReference type="SAM" id="MobiDB-lite"/>
    </source>
</evidence>
<dbReference type="OrthoDB" id="7960695at2"/>
<reference evidence="2" key="1">
    <citation type="journal article" date="2015" name="Genome Announc.">
        <title>Complete Genome Sequence of the Bacteriochlorophyll b-Producing Photosynthetic Bacterium Blastochloris viridis.</title>
        <authorList>
            <person name="Tsukatani Y."/>
            <person name="Hirose Y."/>
            <person name="Harada J."/>
            <person name="Misawa N."/>
            <person name="Mori K."/>
            <person name="Inoue K."/>
            <person name="Tamiaki H."/>
        </authorList>
    </citation>
    <scope>NUCLEOTIDE SEQUENCE [LARGE SCALE GENOMIC DNA]</scope>
    <source>
        <strain evidence="2">DSM 133</strain>
    </source>
</reference>
<evidence type="ECO:0000313" key="2">
    <source>
        <dbReference type="EMBL" id="BAS00436.1"/>
    </source>
</evidence>
<proteinExistence type="predicted"/>
<feature type="compositionally biased region" description="Basic and acidic residues" evidence="1">
    <location>
        <begin position="46"/>
        <end position="59"/>
    </location>
</feature>
<gene>
    <name evidence="2" type="ORF">BV133_2842</name>
    <name evidence="3" type="ORF">BVIRIDIS_13470</name>
</gene>
<reference evidence="3" key="2">
    <citation type="submission" date="2015-11" db="EMBL/GenBank/DDBJ databases">
        <authorList>
            <person name="Zhang Y."/>
            <person name="Guo Z."/>
        </authorList>
    </citation>
    <scope>NUCLEOTIDE SEQUENCE</scope>
    <source>
        <strain evidence="3">1</strain>
    </source>
</reference>
<accession>A0A0H5BE23</accession>
<sequence length="67" mass="7274">MTDSRPVTAEPSREPLPEMTNLDEKYQSIGISAVAAAARFAGPLRNNDHAPAPERRTLTTDEILLLG</sequence>